<evidence type="ECO:0000259" key="1">
    <source>
        <dbReference type="Pfam" id="PF00126"/>
    </source>
</evidence>
<accession>A0A1W1H5Q8</accession>
<dbReference type="SUPFAM" id="SSF46785">
    <property type="entry name" value="Winged helix' DNA-binding domain"/>
    <property type="match status" value="1"/>
</dbReference>
<protein>
    <submittedName>
        <fullName evidence="2">Putative transcriptional regulator, ModE family</fullName>
    </submittedName>
</protein>
<dbReference type="AlphaFoldDB" id="A0A1W1H5Q8"/>
<dbReference type="GO" id="GO:0003700">
    <property type="term" value="F:DNA-binding transcription factor activity"/>
    <property type="evidence" value="ECO:0007669"/>
    <property type="project" value="InterPro"/>
</dbReference>
<sequence>MVENRNKTFHTRSKIWLEDSDGNVVFGLGRFRILNAIKEQGSLHAASKSLKMGYKAIWSRVKATEERLGAPLLITQKGGAKGGGSRLTPLAESLLKEFKTLHQTIEKITDQKFDETLGKHLKLNESDK</sequence>
<dbReference type="Gene3D" id="1.10.10.10">
    <property type="entry name" value="Winged helix-like DNA-binding domain superfamily/Winged helix DNA-binding domain"/>
    <property type="match status" value="1"/>
</dbReference>
<dbReference type="RefSeq" id="WP_245809375.1">
    <property type="nucleotide sequence ID" value="NZ_LT828546.1"/>
</dbReference>
<dbReference type="InterPro" id="IPR036388">
    <property type="entry name" value="WH-like_DNA-bd_sf"/>
</dbReference>
<organism evidence="2 3">
    <name type="scientific">Desulfamplus magnetovallimortis</name>
    <dbReference type="NCBI Taxonomy" id="1246637"/>
    <lineage>
        <taxon>Bacteria</taxon>
        <taxon>Pseudomonadati</taxon>
        <taxon>Thermodesulfobacteriota</taxon>
        <taxon>Desulfobacteria</taxon>
        <taxon>Desulfobacterales</taxon>
        <taxon>Desulfobacteraceae</taxon>
        <taxon>Desulfamplus</taxon>
    </lineage>
</organism>
<name>A0A1W1H5Q8_9BACT</name>
<dbReference type="STRING" id="1246637.MTBBW1_1140003"/>
<dbReference type="Proteomes" id="UP000191931">
    <property type="component" value="Unassembled WGS sequence"/>
</dbReference>
<dbReference type="InterPro" id="IPR051815">
    <property type="entry name" value="Molybdate_resp_trans_reg"/>
</dbReference>
<dbReference type="InterPro" id="IPR036390">
    <property type="entry name" value="WH_DNA-bd_sf"/>
</dbReference>
<dbReference type="EMBL" id="FWEV01000018">
    <property type="protein sequence ID" value="SLM27813.1"/>
    <property type="molecule type" value="Genomic_DNA"/>
</dbReference>
<dbReference type="PANTHER" id="PTHR30432:SF1">
    <property type="entry name" value="DNA-BINDING TRANSCRIPTIONAL DUAL REGULATOR MODE"/>
    <property type="match status" value="1"/>
</dbReference>
<gene>
    <name evidence="2" type="ORF">MTBBW1_1140003</name>
</gene>
<proteinExistence type="predicted"/>
<evidence type="ECO:0000313" key="3">
    <source>
        <dbReference type="Proteomes" id="UP000191931"/>
    </source>
</evidence>
<dbReference type="InterPro" id="IPR000847">
    <property type="entry name" value="LysR_HTH_N"/>
</dbReference>
<evidence type="ECO:0000313" key="2">
    <source>
        <dbReference type="EMBL" id="SLM27813.1"/>
    </source>
</evidence>
<dbReference type="PANTHER" id="PTHR30432">
    <property type="entry name" value="TRANSCRIPTIONAL REGULATOR MODE"/>
    <property type="match status" value="1"/>
</dbReference>
<keyword evidence="3" id="KW-1185">Reference proteome</keyword>
<dbReference type="Pfam" id="PF00126">
    <property type="entry name" value="HTH_1"/>
    <property type="match status" value="1"/>
</dbReference>
<reference evidence="2 3" key="1">
    <citation type="submission" date="2017-03" db="EMBL/GenBank/DDBJ databases">
        <authorList>
            <person name="Afonso C.L."/>
            <person name="Miller P.J."/>
            <person name="Scott M.A."/>
            <person name="Spackman E."/>
            <person name="Goraichik I."/>
            <person name="Dimitrov K.M."/>
            <person name="Suarez D.L."/>
            <person name="Swayne D.E."/>
        </authorList>
    </citation>
    <scope>NUCLEOTIDE SEQUENCE [LARGE SCALE GENOMIC DNA]</scope>
    <source>
        <strain evidence="2">PRJEB14757</strain>
    </source>
</reference>
<feature type="domain" description="HTH lysR-type" evidence="1">
    <location>
        <begin position="30"/>
        <end position="91"/>
    </location>
</feature>